<reference evidence="2" key="1">
    <citation type="submission" date="2019-05" db="EMBL/GenBank/DDBJ databases">
        <title>Isolation, diversity and antifungal activity of Actinobacteria from wheat.</title>
        <authorList>
            <person name="Yu B."/>
        </authorList>
    </citation>
    <scope>NUCLEOTIDE SEQUENCE [LARGE SCALE GENOMIC DNA]</scope>
    <source>
        <strain evidence="2">NEAU-HEGS1-5</strain>
    </source>
</reference>
<organism evidence="2 3">
    <name type="scientific">Microbispora triticiradicis</name>
    <dbReference type="NCBI Taxonomy" id="2200763"/>
    <lineage>
        <taxon>Bacteria</taxon>
        <taxon>Bacillati</taxon>
        <taxon>Actinomycetota</taxon>
        <taxon>Actinomycetes</taxon>
        <taxon>Streptosporangiales</taxon>
        <taxon>Streptosporangiaceae</taxon>
        <taxon>Microbispora</taxon>
    </lineage>
</organism>
<evidence type="ECO:0000256" key="1">
    <source>
        <dbReference type="SAM" id="MobiDB-lite"/>
    </source>
</evidence>
<accession>A0A5R8ZM30</accession>
<name>A0A5R8ZM30_9ACTN</name>
<evidence type="ECO:0000313" key="3">
    <source>
        <dbReference type="Proteomes" id="UP000309033"/>
    </source>
</evidence>
<dbReference type="Proteomes" id="UP000309033">
    <property type="component" value="Unassembled WGS sequence"/>
</dbReference>
<comment type="caution">
    <text evidence="2">The sequence shown here is derived from an EMBL/GenBank/DDBJ whole genome shotgun (WGS) entry which is preliminary data.</text>
</comment>
<proteinExistence type="predicted"/>
<dbReference type="EMBL" id="VANP01000001">
    <property type="protein sequence ID" value="TLP66790.1"/>
    <property type="molecule type" value="Genomic_DNA"/>
</dbReference>
<gene>
    <name evidence="2" type="ORF">FED44_04930</name>
</gene>
<dbReference type="AlphaFoldDB" id="A0A5R8ZM30"/>
<sequence length="158" mass="14721">MHGRPGAGPDRVTGGGSVGFAGGGQGTFTGGVTGGFADGGLDTFTGGVTGGVTGGFADGVTGGFAGVLGVCETWGTCTTFFTGGTTISGTSGAGSRSGVVKIGTSSPSGRFCTGGMAHPGPLPIAGPPGPWLPDGIPGACGPVVLGGTAAEGRFGRGR</sequence>
<protein>
    <submittedName>
        <fullName evidence="2">Uncharacterized protein</fullName>
    </submittedName>
</protein>
<evidence type="ECO:0000313" key="2">
    <source>
        <dbReference type="EMBL" id="TLP66790.1"/>
    </source>
</evidence>
<keyword evidence="3" id="KW-1185">Reference proteome</keyword>
<feature type="region of interest" description="Disordered" evidence="1">
    <location>
        <begin position="1"/>
        <end position="20"/>
    </location>
</feature>